<dbReference type="PANTHER" id="PTHR17469">
    <property type="entry name" value="SPERM SPECIFIC ANTIGEN 2-RELATED"/>
    <property type="match status" value="1"/>
</dbReference>
<dbReference type="RefSeq" id="XP_029314151.1">
    <property type="nucleotide sequence ID" value="XM_029458291.1"/>
</dbReference>
<feature type="region of interest" description="Disordered" evidence="1">
    <location>
        <begin position="421"/>
        <end position="453"/>
    </location>
</feature>
<organism evidence="3 4">
    <name type="scientific">Cottoperca gobio</name>
    <name type="common">Frogmouth</name>
    <name type="synonym">Aphritis gobio</name>
    <dbReference type="NCBI Taxonomy" id="56716"/>
    <lineage>
        <taxon>Eukaryota</taxon>
        <taxon>Metazoa</taxon>
        <taxon>Chordata</taxon>
        <taxon>Craniata</taxon>
        <taxon>Vertebrata</taxon>
        <taxon>Euteleostomi</taxon>
        <taxon>Actinopterygii</taxon>
        <taxon>Neopterygii</taxon>
        <taxon>Teleostei</taxon>
        <taxon>Neoteleostei</taxon>
        <taxon>Acanthomorphata</taxon>
        <taxon>Eupercaria</taxon>
        <taxon>Perciformes</taxon>
        <taxon>Notothenioidei</taxon>
        <taxon>Bovichtidae</taxon>
        <taxon>Cottoperca</taxon>
    </lineage>
</organism>
<feature type="compositionally biased region" description="Pro residues" evidence="1">
    <location>
        <begin position="598"/>
        <end position="608"/>
    </location>
</feature>
<dbReference type="PANTHER" id="PTHR17469:SF14">
    <property type="entry name" value="PROTEIN ITPRID1"/>
    <property type="match status" value="1"/>
</dbReference>
<feature type="compositionally biased region" description="Basic and acidic residues" evidence="1">
    <location>
        <begin position="56"/>
        <end position="75"/>
    </location>
</feature>
<dbReference type="InterPro" id="IPR029325">
    <property type="entry name" value="ITPR-bd"/>
</dbReference>
<name>A0A6J2RV03_COTGO</name>
<dbReference type="GeneID" id="115025817"/>
<evidence type="ECO:0000259" key="2">
    <source>
        <dbReference type="SMART" id="SM01257"/>
    </source>
</evidence>
<dbReference type="InParanoid" id="A0A6J2RV03"/>
<feature type="compositionally biased region" description="Low complexity" evidence="1">
    <location>
        <begin position="442"/>
        <end position="453"/>
    </location>
</feature>
<dbReference type="Pfam" id="PF14722">
    <property type="entry name" value="KRAP_IP3R_bind"/>
    <property type="match status" value="1"/>
</dbReference>
<protein>
    <submittedName>
        <fullName evidence="4">Protein ITPRID1</fullName>
    </submittedName>
</protein>
<dbReference type="CTD" id="223075"/>
<feature type="compositionally biased region" description="Polar residues" evidence="1">
    <location>
        <begin position="37"/>
        <end position="53"/>
    </location>
</feature>
<proteinExistence type="predicted"/>
<dbReference type="InterPro" id="IPR043444">
    <property type="entry name" value="TESPA1-like"/>
</dbReference>
<dbReference type="KEGG" id="cgob:115025817"/>
<evidence type="ECO:0000256" key="1">
    <source>
        <dbReference type="SAM" id="MobiDB-lite"/>
    </source>
</evidence>
<evidence type="ECO:0000313" key="4">
    <source>
        <dbReference type="RefSeq" id="XP_029314151.1"/>
    </source>
</evidence>
<dbReference type="AlphaFoldDB" id="A0A6J2RV03"/>
<feature type="domain" description="ITPR-interacting" evidence="2">
    <location>
        <begin position="108"/>
        <end position="260"/>
    </location>
</feature>
<dbReference type="SMART" id="SM01257">
    <property type="entry name" value="KRAP_IP3R_bind"/>
    <property type="match status" value="1"/>
</dbReference>
<sequence length="626" mass="66857">MASEGARAKRTILVASRVHWSSMDLPDLIPAQDQEAHGNSSQDSVRKWLTTTGTEDDAKHEPLQEAAEPLKRNPSTDDDLALVLEASLYGSRGVRTVQEFLRWSRSSPALGRWNSFNSATSGHSGPLSVMDILNMWNDDPEEVLLDLGFGCDEPDLSGRIPARFINHQSQARGINLQVFLEAQKNRLDLENPDVSNRFRQLEVLQQVTTAFCLLGGVFLTSQSTAGESPASRGPGEEEAVSACCSNEQSKKSLHNLKTQDQITPAATSSPCAAPESLQPPFSLGDKKLSFKRVKPGLLETVCLSPLAEEQAVPDPHPNVAPIIAQEGALGHWPLTDSHPRPPANAVLLRKKSPGQVRESFEMEEIHSFDDSSVTGSYTGGAEHAAQGVIRTNSCQSDSSGFLEEPFIPSVSLQASPGPGLIKALSGLSGGGTDSQSSERPGSPSHSFPHTTSSLLLFSSPTSSGVDKSLISSCSSSPEPSLVFPPSTSPVSLCFPKCKRQNSETETPPDQNTSSPTSLPALVCDYFAPCYPSPELQDVTHSRTPTLGSPAAFTSLSPTSSLMQPASLIRGSEDIETEDKDAASPHLSPLFHDSAWTSAPPPASSPSPSPNLDCPVLCLDCYVLYTV</sequence>
<feature type="region of interest" description="Disordered" evidence="1">
    <location>
        <begin position="574"/>
        <end position="609"/>
    </location>
</feature>
<evidence type="ECO:0000313" key="3">
    <source>
        <dbReference type="Proteomes" id="UP000504630"/>
    </source>
</evidence>
<reference evidence="4" key="1">
    <citation type="submission" date="2025-08" db="UniProtKB">
        <authorList>
            <consortium name="RefSeq"/>
        </authorList>
    </citation>
    <scope>IDENTIFICATION</scope>
</reference>
<dbReference type="Proteomes" id="UP000504630">
    <property type="component" value="Chromosome 20"/>
</dbReference>
<keyword evidence="3" id="KW-1185">Reference proteome</keyword>
<feature type="region of interest" description="Disordered" evidence="1">
    <location>
        <begin position="30"/>
        <end position="75"/>
    </location>
</feature>
<dbReference type="OrthoDB" id="6088188at2759"/>
<accession>A0A6J2RV03</accession>
<dbReference type="GO" id="GO:0005102">
    <property type="term" value="F:signaling receptor binding"/>
    <property type="evidence" value="ECO:0007669"/>
    <property type="project" value="InterPro"/>
</dbReference>
<gene>
    <name evidence="4" type="primary">itprid1</name>
</gene>